<keyword evidence="2" id="KW-1185">Reference proteome</keyword>
<gene>
    <name evidence="1" type="ORF">DIURU_005119</name>
</gene>
<dbReference type="OrthoDB" id="10034502at2759"/>
<dbReference type="OMA" id="PPWVNKE"/>
<sequence length="284" mass="31409">MEGRLIKYTSFLTAFEYGTNQAPNVIVWVGGLGDGLGSLPYLAPLSQSLPESWSVIQPLIKSSYQGWAQSSLEQDLKDLKRLVHYLKHEENRSKVVLAGHSTGSQDVLAYLINADADEPIDGGILQGGVSDVEAMASFAELTHTDLQNLVKEVESTYPNLSTKEVLPPKFTKIAFSTPISSARFVSIAKERGTEDFFSTYLTAEDHAKTFGKVKKPLLVLYGEQDEYVDEKIDKNQVLGQFQQATDPQYWSPLSHVVPGASHKVESESAQKDLIDTVIKFVKKL</sequence>
<comment type="caution">
    <text evidence="1">The sequence shown here is derived from an EMBL/GenBank/DDBJ whole genome shotgun (WGS) entry which is preliminary data.</text>
</comment>
<dbReference type="PANTHER" id="PTHR31591:SF1">
    <property type="entry name" value="UPF0613 PROTEIN PB24D3.06C"/>
    <property type="match status" value="1"/>
</dbReference>
<dbReference type="VEuPathDB" id="FungiDB:DIURU_005119"/>
<organism evidence="1 2">
    <name type="scientific">Diutina rugosa</name>
    <name type="common">Yeast</name>
    <name type="synonym">Candida rugosa</name>
    <dbReference type="NCBI Taxonomy" id="5481"/>
    <lineage>
        <taxon>Eukaryota</taxon>
        <taxon>Fungi</taxon>
        <taxon>Dikarya</taxon>
        <taxon>Ascomycota</taxon>
        <taxon>Saccharomycotina</taxon>
        <taxon>Pichiomycetes</taxon>
        <taxon>Debaryomycetaceae</taxon>
        <taxon>Diutina</taxon>
    </lineage>
</organism>
<dbReference type="Gene3D" id="3.40.50.1820">
    <property type="entry name" value="alpha/beta hydrolase"/>
    <property type="match status" value="1"/>
</dbReference>
<dbReference type="GeneID" id="54783770"/>
<evidence type="ECO:0000313" key="1">
    <source>
        <dbReference type="EMBL" id="KAA8897688.1"/>
    </source>
</evidence>
<protein>
    <recommendedName>
        <fullName evidence="3">Serine aminopeptidase S33 domain-containing protein</fullName>
    </recommendedName>
</protein>
<dbReference type="EMBL" id="SWFT01000153">
    <property type="protein sequence ID" value="KAA8897688.1"/>
    <property type="molecule type" value="Genomic_DNA"/>
</dbReference>
<evidence type="ECO:0008006" key="3">
    <source>
        <dbReference type="Google" id="ProtNLM"/>
    </source>
</evidence>
<dbReference type="RefSeq" id="XP_034010116.1">
    <property type="nucleotide sequence ID" value="XM_034158066.1"/>
</dbReference>
<reference evidence="1 2" key="1">
    <citation type="submission" date="2019-07" db="EMBL/GenBank/DDBJ databases">
        <title>Genome assembly of two rare yeast pathogens: Diutina rugosa and Trichomonascus ciferrii.</title>
        <authorList>
            <person name="Mixao V."/>
            <person name="Saus E."/>
            <person name="Hansen A."/>
            <person name="Lass-Flor C."/>
            <person name="Gabaldon T."/>
        </authorList>
    </citation>
    <scope>NUCLEOTIDE SEQUENCE [LARGE SCALE GENOMIC DNA]</scope>
    <source>
        <strain evidence="1 2">CBS 613</strain>
    </source>
</reference>
<dbReference type="InterPro" id="IPR029058">
    <property type="entry name" value="AB_hydrolase_fold"/>
</dbReference>
<dbReference type="InterPro" id="IPR013744">
    <property type="entry name" value="SidJ"/>
</dbReference>
<dbReference type="Pfam" id="PF08538">
    <property type="entry name" value="DUF1749"/>
    <property type="match status" value="1"/>
</dbReference>
<dbReference type="SUPFAM" id="SSF53474">
    <property type="entry name" value="alpha/beta-Hydrolases"/>
    <property type="match status" value="1"/>
</dbReference>
<evidence type="ECO:0000313" key="2">
    <source>
        <dbReference type="Proteomes" id="UP000449547"/>
    </source>
</evidence>
<name>A0A642UIV3_DIURU</name>
<dbReference type="PANTHER" id="PTHR31591">
    <property type="entry name" value="UPF0613 PROTEIN PB24D3.06C"/>
    <property type="match status" value="1"/>
</dbReference>
<dbReference type="Proteomes" id="UP000449547">
    <property type="component" value="Unassembled WGS sequence"/>
</dbReference>
<proteinExistence type="predicted"/>
<dbReference type="AlphaFoldDB" id="A0A642UIV3"/>
<accession>A0A642UIV3</accession>